<sequence>MSEQTISKENQPQELEALSDILLVLDKKKNRIEAVKGVDEEGNLQTADPKKSNLLDFMRVDKGDALSNFFSNFWRRLNDPISFRFFRGPEIDLNEVAKKLQKAIDHPTPEGNKLLDALEIKYDNKLNQKNMETNQTSEGAAPTNETKSAYKYKVEEIDWTSLEKLNLNRALLEKNGQLDKLLKGYKSDGIYRIEGNFDGIVMKGDARLSLRKPKDSDQVVVMAHGVRLEPDLKNQFYGHVFTAEDKDNLKKTGNMGRVAELTNYSDGTKVKSLISIDKLTNEVVSFPVDLIKISEKFGGVRLNAEQKAELLEGRPVLVEGMVNTKTGEVFNQQLQYSADAKKLVFAGQSEGQQQGQNYAIPPEFRGKVLEEKDKKRLENGEVIFMKDIVNLEGTKLYSGYVWQNKETGKLDFDFDNPQQEKAQKQSETQGTVQGQATKQDATANNAQKNAPKKENARGPKIH</sequence>
<gene>
    <name evidence="4" type="ORF">EG339_11065</name>
</gene>
<evidence type="ECO:0000313" key="4">
    <source>
        <dbReference type="EMBL" id="AZB25079.1"/>
    </source>
</evidence>
<feature type="compositionally biased region" description="Basic and acidic residues" evidence="1">
    <location>
        <begin position="451"/>
        <end position="462"/>
    </location>
</feature>
<dbReference type="InterPro" id="IPR025222">
    <property type="entry name" value="DUF3945"/>
</dbReference>
<keyword evidence="5" id="KW-1185">Reference proteome</keyword>
<accession>A0A3G6TB27</accession>
<dbReference type="KEGG" id="cben:EG339_11065"/>
<proteinExistence type="predicted"/>
<evidence type="ECO:0000259" key="3">
    <source>
        <dbReference type="Pfam" id="PF13351"/>
    </source>
</evidence>
<dbReference type="Pfam" id="PF13101">
    <property type="entry name" value="DUF3945"/>
    <property type="match status" value="2"/>
</dbReference>
<evidence type="ECO:0000259" key="2">
    <source>
        <dbReference type="Pfam" id="PF13101"/>
    </source>
</evidence>
<evidence type="ECO:0000256" key="1">
    <source>
        <dbReference type="SAM" id="MobiDB-lite"/>
    </source>
</evidence>
<dbReference type="InterPro" id="IPR025343">
    <property type="entry name" value="DUF4099"/>
</dbReference>
<name>A0A3G6TB27_9FLAO</name>
<dbReference type="GeneID" id="99065350"/>
<feature type="domain" description="DUF4099" evidence="3">
    <location>
        <begin position="152"/>
        <end position="234"/>
    </location>
</feature>
<dbReference type="EMBL" id="CP033932">
    <property type="protein sequence ID" value="AZB25079.1"/>
    <property type="molecule type" value="Genomic_DNA"/>
</dbReference>
<reference evidence="5" key="1">
    <citation type="submission" date="2018-11" db="EMBL/GenBank/DDBJ databases">
        <title>Proposal to divide the Flavobacteriaceae and reorganize its genera based on Amino Acid Identity values calculated from whole genome sequences.</title>
        <authorList>
            <person name="Nicholson A.C."/>
            <person name="Gulvik C.A."/>
            <person name="Whitney A.M."/>
            <person name="Humrighouse B.W."/>
            <person name="Bell M."/>
            <person name="Holmes B."/>
            <person name="Steigerwalt A.G."/>
            <person name="Villarma A."/>
            <person name="Sheth M."/>
            <person name="Batra D."/>
            <person name="Pryor J."/>
            <person name="Bernardet J.-F."/>
            <person name="Hugo C."/>
            <person name="Kampfer P."/>
            <person name="Newman J."/>
            <person name="McQuiston J.R."/>
        </authorList>
    </citation>
    <scope>NUCLEOTIDE SEQUENCE [LARGE SCALE GENOMIC DNA]</scope>
    <source>
        <strain evidence="5">G0229</strain>
    </source>
</reference>
<dbReference type="Pfam" id="PF13351">
    <property type="entry name" value="DUF4099"/>
    <property type="match status" value="1"/>
</dbReference>
<protein>
    <submittedName>
        <fullName evidence="4">DUF3945 domain-containing protein</fullName>
    </submittedName>
</protein>
<evidence type="ECO:0000313" key="5">
    <source>
        <dbReference type="Proteomes" id="UP000271193"/>
    </source>
</evidence>
<dbReference type="AlphaFoldDB" id="A0A3G6TB27"/>
<dbReference type="Proteomes" id="UP000271193">
    <property type="component" value="Chromosome"/>
</dbReference>
<feature type="domain" description="DUF3945" evidence="2">
    <location>
        <begin position="298"/>
        <end position="345"/>
    </location>
</feature>
<dbReference type="RefSeq" id="WP_123870213.1">
    <property type="nucleotide sequence ID" value="NZ_CP033932.1"/>
</dbReference>
<organism evidence="4 5">
    <name type="scientific">Chryseobacterium bernardetii</name>
    <dbReference type="NCBI Taxonomy" id="1241978"/>
    <lineage>
        <taxon>Bacteria</taxon>
        <taxon>Pseudomonadati</taxon>
        <taxon>Bacteroidota</taxon>
        <taxon>Flavobacteriia</taxon>
        <taxon>Flavobacteriales</taxon>
        <taxon>Weeksellaceae</taxon>
        <taxon>Chryseobacterium group</taxon>
        <taxon>Chryseobacterium</taxon>
    </lineage>
</organism>
<feature type="domain" description="DUF3945" evidence="2">
    <location>
        <begin position="362"/>
        <end position="415"/>
    </location>
</feature>
<feature type="compositionally biased region" description="Polar residues" evidence="1">
    <location>
        <begin position="416"/>
        <end position="448"/>
    </location>
</feature>
<feature type="region of interest" description="Disordered" evidence="1">
    <location>
        <begin position="411"/>
        <end position="462"/>
    </location>
</feature>